<dbReference type="OrthoDB" id="1659429at2759"/>
<dbReference type="Pfam" id="PF01263">
    <property type="entry name" value="Aldose_epim"/>
    <property type="match status" value="1"/>
</dbReference>
<keyword evidence="4 5" id="KW-0413">Isomerase</keyword>
<evidence type="ECO:0000256" key="3">
    <source>
        <dbReference type="ARBA" id="ARBA00012083"/>
    </source>
</evidence>
<dbReference type="GO" id="GO:0030246">
    <property type="term" value="F:carbohydrate binding"/>
    <property type="evidence" value="ECO:0007669"/>
    <property type="project" value="UniProtKB-UniRule"/>
</dbReference>
<dbReference type="GO" id="GO:0005737">
    <property type="term" value="C:cytoplasm"/>
    <property type="evidence" value="ECO:0007669"/>
    <property type="project" value="TreeGrafter"/>
</dbReference>
<name>A0A422NEP9_TRYRA</name>
<dbReference type="EMBL" id="MKGL01000179">
    <property type="protein sequence ID" value="RNF03929.1"/>
    <property type="molecule type" value="Genomic_DNA"/>
</dbReference>
<evidence type="ECO:0000256" key="2">
    <source>
        <dbReference type="ARBA" id="ARBA00005866"/>
    </source>
</evidence>
<accession>A0A422NEP9</accession>
<dbReference type="InterPro" id="IPR025532">
    <property type="entry name" value="G6P_1-epimerase"/>
</dbReference>
<dbReference type="GeneID" id="40329388"/>
<dbReference type="InterPro" id="IPR008183">
    <property type="entry name" value="Aldose_1/G6P_1-epimerase"/>
</dbReference>
<dbReference type="OMA" id="TQALHSY"/>
<dbReference type="PANTHER" id="PTHR11122:SF13">
    <property type="entry name" value="GLUCOSE-6-PHOSPHATE 1-EPIMERASE"/>
    <property type="match status" value="1"/>
</dbReference>
<evidence type="ECO:0000256" key="4">
    <source>
        <dbReference type="ARBA" id="ARBA00023235"/>
    </source>
</evidence>
<comment type="catalytic activity">
    <reaction evidence="1">
        <text>alpha-D-glucose 6-phosphate = beta-D-glucose 6-phosphate</text>
        <dbReference type="Rhea" id="RHEA:16249"/>
        <dbReference type="ChEBI" id="CHEBI:58225"/>
        <dbReference type="ChEBI" id="CHEBI:58247"/>
        <dbReference type="EC" id="5.1.3.15"/>
    </reaction>
</comment>
<dbReference type="EC" id="5.1.3.15" evidence="3 5"/>
<dbReference type="Proteomes" id="UP000283634">
    <property type="component" value="Unassembled WGS sequence"/>
</dbReference>
<dbReference type="RefSeq" id="XP_029237803.1">
    <property type="nucleotide sequence ID" value="XM_029382334.1"/>
</dbReference>
<reference evidence="7 8" key="1">
    <citation type="journal article" date="2018" name="BMC Genomics">
        <title>Genomic comparison of Trypanosoma conorhini and Trypanosoma rangeli to Trypanosoma cruzi strains of high and low virulence.</title>
        <authorList>
            <person name="Bradwell K.R."/>
            <person name="Koparde V.N."/>
            <person name="Matveyev A.V."/>
            <person name="Serrano M.G."/>
            <person name="Alves J.M."/>
            <person name="Parikh H."/>
            <person name="Huang B."/>
            <person name="Lee V."/>
            <person name="Espinosa-Alvarez O."/>
            <person name="Ortiz P.A."/>
            <person name="Costa-Martins A.G."/>
            <person name="Teixeira M.M."/>
            <person name="Buck G.A."/>
        </authorList>
    </citation>
    <scope>NUCLEOTIDE SEQUENCE [LARGE SCALE GENOMIC DNA]</scope>
    <source>
        <strain evidence="7 8">AM80</strain>
    </source>
</reference>
<keyword evidence="8" id="KW-1185">Reference proteome</keyword>
<dbReference type="GO" id="GO:0047938">
    <property type="term" value="F:glucose-6-phosphate 1-epimerase activity"/>
    <property type="evidence" value="ECO:0007669"/>
    <property type="project" value="UniProtKB-UniRule"/>
</dbReference>
<dbReference type="VEuPathDB" id="TriTrypDB:TRSC58_00235"/>
<feature type="active site" evidence="6">
    <location>
        <position position="258"/>
    </location>
</feature>
<evidence type="ECO:0000256" key="5">
    <source>
        <dbReference type="PIRNR" id="PIRNR016020"/>
    </source>
</evidence>
<dbReference type="PANTHER" id="PTHR11122">
    <property type="entry name" value="APOSPORY-ASSOCIATED PROTEIN C-RELATED"/>
    <property type="match status" value="1"/>
</dbReference>
<organism evidence="7 8">
    <name type="scientific">Trypanosoma rangeli</name>
    <dbReference type="NCBI Taxonomy" id="5698"/>
    <lineage>
        <taxon>Eukaryota</taxon>
        <taxon>Discoba</taxon>
        <taxon>Euglenozoa</taxon>
        <taxon>Kinetoplastea</taxon>
        <taxon>Metakinetoplastina</taxon>
        <taxon>Trypanosomatida</taxon>
        <taxon>Trypanosomatidae</taxon>
        <taxon>Trypanosoma</taxon>
        <taxon>Herpetosoma</taxon>
    </lineage>
</organism>
<protein>
    <recommendedName>
        <fullName evidence="3 5">glucose-6-phosphate 1-epimerase</fullName>
        <ecNumber evidence="3 5">5.1.3.15</ecNumber>
    </recommendedName>
</protein>
<evidence type="ECO:0000313" key="7">
    <source>
        <dbReference type="EMBL" id="RNF03929.1"/>
    </source>
</evidence>
<comment type="caution">
    <text evidence="7">The sequence shown here is derived from an EMBL/GenBank/DDBJ whole genome shotgun (WGS) entry which is preliminary data.</text>
</comment>
<dbReference type="SUPFAM" id="SSF74650">
    <property type="entry name" value="Galactose mutarotase-like"/>
    <property type="match status" value="1"/>
</dbReference>
<dbReference type="Gene3D" id="2.70.98.10">
    <property type="match status" value="1"/>
</dbReference>
<dbReference type="CDD" id="cd09020">
    <property type="entry name" value="D-hex-6-P-epi_like"/>
    <property type="match status" value="1"/>
</dbReference>
<dbReference type="GO" id="GO:0005975">
    <property type="term" value="P:carbohydrate metabolic process"/>
    <property type="evidence" value="ECO:0007669"/>
    <property type="project" value="InterPro"/>
</dbReference>
<dbReference type="InterPro" id="IPR011013">
    <property type="entry name" value="Gal_mutarotase_sf_dom"/>
</dbReference>
<evidence type="ECO:0000256" key="1">
    <source>
        <dbReference type="ARBA" id="ARBA00001096"/>
    </source>
</evidence>
<evidence type="ECO:0000256" key="6">
    <source>
        <dbReference type="PIRSR" id="PIRSR016020-1"/>
    </source>
</evidence>
<dbReference type="AlphaFoldDB" id="A0A422NEP9"/>
<dbReference type="InterPro" id="IPR014718">
    <property type="entry name" value="GH-type_carb-bd"/>
</dbReference>
<comment type="similarity">
    <text evidence="2 5">Belongs to the glucose-6-phosphate 1-epimerase family.</text>
</comment>
<sequence>MTQSVVVAKHSDGSSITVHTQGAHLTSWRNAGGEELLYTSPAAVYKEGTPIRGGVPIIFPQFGNLGSLPSHGFARIRKWKVNEVQSGMASFILEVPATDLQTQKMEVKQDKNTSLVGNVTLLYTITFNNKQLQLQMEVASHVPDENVKFTFAFHTYFAVEDVTRTLVNGVNLTSYIDNLSNERNLQVPQQLWTFTKEVDRIYNNQKCAVLLLDMGKPRTTHISSEHLPDVVVWNPWVAKTARMKDLPTDGYKKFVCVEHGSILKEVTLPPKGIWKASQCIHLLSFSKM</sequence>
<proteinExistence type="inferred from homology"/>
<evidence type="ECO:0000313" key="8">
    <source>
        <dbReference type="Proteomes" id="UP000283634"/>
    </source>
</evidence>
<gene>
    <name evidence="7" type="ORF">TraAM80_05455</name>
</gene>
<dbReference type="PIRSF" id="PIRSF016020">
    <property type="entry name" value="PHexose_mutarotase"/>
    <property type="match status" value="1"/>
</dbReference>
<feature type="active site" evidence="6">
    <location>
        <position position="154"/>
    </location>
</feature>